<protein>
    <submittedName>
        <fullName evidence="1">Uncharacterized protein</fullName>
    </submittedName>
</protein>
<organism evidence="1 2">
    <name type="scientific">Solanum tuberosum</name>
    <name type="common">Potato</name>
    <dbReference type="NCBI Taxonomy" id="4113"/>
    <lineage>
        <taxon>Eukaryota</taxon>
        <taxon>Viridiplantae</taxon>
        <taxon>Streptophyta</taxon>
        <taxon>Embryophyta</taxon>
        <taxon>Tracheophyta</taxon>
        <taxon>Spermatophyta</taxon>
        <taxon>Magnoliopsida</taxon>
        <taxon>eudicotyledons</taxon>
        <taxon>Gunneridae</taxon>
        <taxon>Pentapetalae</taxon>
        <taxon>asterids</taxon>
        <taxon>lamiids</taxon>
        <taxon>Solanales</taxon>
        <taxon>Solanaceae</taxon>
        <taxon>Solanoideae</taxon>
        <taxon>Solaneae</taxon>
        <taxon>Solanum</taxon>
    </lineage>
</organism>
<name>A0ABQ7UIT3_SOLTU</name>
<reference evidence="1 2" key="1">
    <citation type="journal article" date="2021" name="bioRxiv">
        <title>Chromosome-scale and haplotype-resolved genome assembly of a tetraploid potato cultivar.</title>
        <authorList>
            <person name="Sun H."/>
            <person name="Jiao W.-B."/>
            <person name="Krause K."/>
            <person name="Campoy J.A."/>
            <person name="Goel M."/>
            <person name="Folz-Donahue K."/>
            <person name="Kukat C."/>
            <person name="Huettel B."/>
            <person name="Schneeberger K."/>
        </authorList>
    </citation>
    <scope>NUCLEOTIDE SEQUENCE [LARGE SCALE GENOMIC DNA]</scope>
    <source>
        <strain evidence="1">SolTubOtavaFocal</strain>
        <tissue evidence="1">Leaves</tissue>
    </source>
</reference>
<gene>
    <name evidence="1" type="ORF">KY290_028753</name>
</gene>
<evidence type="ECO:0000313" key="1">
    <source>
        <dbReference type="EMBL" id="KAH0749521.1"/>
    </source>
</evidence>
<dbReference type="EMBL" id="JAIVGD010000019">
    <property type="protein sequence ID" value="KAH0749521.1"/>
    <property type="molecule type" value="Genomic_DNA"/>
</dbReference>
<keyword evidence="2" id="KW-1185">Reference proteome</keyword>
<comment type="caution">
    <text evidence="1">The sequence shown here is derived from an EMBL/GenBank/DDBJ whole genome shotgun (WGS) entry which is preliminary data.</text>
</comment>
<dbReference type="Proteomes" id="UP000826656">
    <property type="component" value="Unassembled WGS sequence"/>
</dbReference>
<sequence length="101" mass="11204">MEFLNIYNIGETATFQLPAQLLRQRDKPITCTTSEAAETKDAQLPSSGNKQIICTTSDAAQTKDAQLPSSGNKQIICTTSEAAETNKLPAQLLRQRRYKRM</sequence>
<evidence type="ECO:0000313" key="2">
    <source>
        <dbReference type="Proteomes" id="UP000826656"/>
    </source>
</evidence>
<proteinExistence type="predicted"/>
<accession>A0ABQ7UIT3</accession>